<name>A0A7C8J9M0_ORBOL</name>
<organism evidence="1 2">
    <name type="scientific">Orbilia oligospora</name>
    <name type="common">Nematode-trapping fungus</name>
    <name type="synonym">Arthrobotrys oligospora</name>
    <dbReference type="NCBI Taxonomy" id="2813651"/>
    <lineage>
        <taxon>Eukaryota</taxon>
        <taxon>Fungi</taxon>
        <taxon>Dikarya</taxon>
        <taxon>Ascomycota</taxon>
        <taxon>Pezizomycotina</taxon>
        <taxon>Orbiliomycetes</taxon>
        <taxon>Orbiliales</taxon>
        <taxon>Orbiliaceae</taxon>
        <taxon>Orbilia</taxon>
    </lineage>
</organism>
<accession>A0A7C8J9M0</accession>
<sequence length="105" mass="11865">MVDYRAKVLQQFSGMGKHFGFEAWGSLFVRRKSNYELRTAPNEDGAIRRRVADDEGTVIKFTSRVIDGATVFACVITKLSIPALQIGARLALQNWKISMEETLRN</sequence>
<dbReference type="EMBL" id="WIQW01000168">
    <property type="protein sequence ID" value="KAF3078613.1"/>
    <property type="molecule type" value="Genomic_DNA"/>
</dbReference>
<dbReference type="Proteomes" id="UP000475325">
    <property type="component" value="Unassembled WGS sequence"/>
</dbReference>
<gene>
    <name evidence="1" type="ORF">TWF102_003312</name>
</gene>
<reference evidence="1 2" key="1">
    <citation type="submission" date="2019-06" db="EMBL/GenBank/DDBJ databases">
        <authorList>
            <person name="Palmer J.M."/>
        </authorList>
    </citation>
    <scope>NUCLEOTIDE SEQUENCE [LARGE SCALE GENOMIC DNA]</scope>
    <source>
        <strain evidence="1 2">TWF102</strain>
    </source>
</reference>
<protein>
    <submittedName>
        <fullName evidence="1">Uncharacterized protein</fullName>
    </submittedName>
</protein>
<evidence type="ECO:0000313" key="2">
    <source>
        <dbReference type="Proteomes" id="UP000475325"/>
    </source>
</evidence>
<dbReference type="AlphaFoldDB" id="A0A7C8J9M0"/>
<evidence type="ECO:0000313" key="1">
    <source>
        <dbReference type="EMBL" id="KAF3078613.1"/>
    </source>
</evidence>
<comment type="caution">
    <text evidence="1">The sequence shown here is derived from an EMBL/GenBank/DDBJ whole genome shotgun (WGS) entry which is preliminary data.</text>
</comment>
<proteinExistence type="predicted"/>